<organism evidence="4 5">
    <name type="scientific">Clostridium neonatale</name>
    <dbReference type="NCBI Taxonomy" id="137838"/>
    <lineage>
        <taxon>Bacteria</taxon>
        <taxon>Bacillati</taxon>
        <taxon>Bacillota</taxon>
        <taxon>Clostridia</taxon>
        <taxon>Eubacteriales</taxon>
        <taxon>Clostridiaceae</taxon>
        <taxon>Clostridium</taxon>
    </lineage>
</organism>
<dbReference type="InterPro" id="IPR017969">
    <property type="entry name" value="Heavy-metal-associated_CS"/>
</dbReference>
<dbReference type="GO" id="GO:0006825">
    <property type="term" value="P:copper ion transport"/>
    <property type="evidence" value="ECO:0007669"/>
    <property type="project" value="InterPro"/>
</dbReference>
<dbReference type="PROSITE" id="PS01047">
    <property type="entry name" value="HMA_1"/>
    <property type="match status" value="1"/>
</dbReference>
<evidence type="ECO:0000313" key="5">
    <source>
        <dbReference type="Proteomes" id="UP000220840"/>
    </source>
</evidence>
<dbReference type="GO" id="GO:0005507">
    <property type="term" value="F:copper ion binding"/>
    <property type="evidence" value="ECO:0007669"/>
    <property type="project" value="InterPro"/>
</dbReference>
<dbReference type="PRINTS" id="PR00944">
    <property type="entry name" value="CUEXPORT"/>
</dbReference>
<dbReference type="EMBL" id="PDCJ01000001">
    <property type="protein sequence ID" value="PEG32841.1"/>
    <property type="molecule type" value="Genomic_DNA"/>
</dbReference>
<evidence type="ECO:0000313" key="4">
    <source>
        <dbReference type="EMBL" id="PEG32841.1"/>
    </source>
</evidence>
<dbReference type="STRING" id="137838.GCA_001458595_04176"/>
<dbReference type="InterPro" id="IPR006121">
    <property type="entry name" value="HMA_dom"/>
</dbReference>
<dbReference type="PROSITE" id="PS50846">
    <property type="entry name" value="HMA_2"/>
    <property type="match status" value="1"/>
</dbReference>
<evidence type="ECO:0000259" key="3">
    <source>
        <dbReference type="PROSITE" id="PS50846"/>
    </source>
</evidence>
<keyword evidence="5" id="KW-1185">Reference proteome</keyword>
<dbReference type="Proteomes" id="UP000220840">
    <property type="component" value="Unassembled WGS sequence"/>
</dbReference>
<dbReference type="Pfam" id="PF00403">
    <property type="entry name" value="HMA"/>
    <property type="match status" value="1"/>
</dbReference>
<protein>
    <submittedName>
        <fullName evidence="4">Heavy metal transport/detoxification protein</fullName>
    </submittedName>
</protein>
<keyword evidence="1" id="KW-0479">Metal-binding</keyword>
<dbReference type="Gene3D" id="3.30.70.100">
    <property type="match status" value="1"/>
</dbReference>
<evidence type="ECO:0000256" key="2">
    <source>
        <dbReference type="ARBA" id="ARBA00023008"/>
    </source>
</evidence>
<proteinExistence type="predicted"/>
<name>A0A2A7MNC5_9CLOT</name>
<feature type="domain" description="HMA" evidence="3">
    <location>
        <begin position="1"/>
        <end position="66"/>
    </location>
</feature>
<reference evidence="4 5" key="1">
    <citation type="submission" date="2017-10" db="EMBL/GenBank/DDBJ databases">
        <title>Effective Description of Clostridium neonatale sp. nov. linked to necrotizing enterocolitis in neonates and a clarification of species assignable to the genus Clostridium (Prazmowski 1880) emend. Lawson and Rainey 2016.</title>
        <authorList>
            <person name="Bernard K."/>
            <person name="Burdz T."/>
            <person name="Wiebe D."/>
            <person name="Balcewich B."/>
            <person name="Alfa M."/>
            <person name="Bernier A.-M."/>
        </authorList>
    </citation>
    <scope>NUCLEOTIDE SEQUENCE [LARGE SCALE GENOMIC DNA]</scope>
    <source>
        <strain evidence="4 5">LCDC99A005</strain>
    </source>
</reference>
<accession>A0A2A7MNC5</accession>
<dbReference type="CDD" id="cd00371">
    <property type="entry name" value="HMA"/>
    <property type="match status" value="1"/>
</dbReference>
<gene>
    <name evidence="4" type="ORF">CQ394_13415</name>
</gene>
<dbReference type="InterPro" id="IPR036163">
    <property type="entry name" value="HMA_dom_sf"/>
</dbReference>
<dbReference type="SUPFAM" id="SSF55008">
    <property type="entry name" value="HMA, heavy metal-associated domain"/>
    <property type="match status" value="1"/>
</dbReference>
<comment type="caution">
    <text evidence="4">The sequence shown here is derived from an EMBL/GenBank/DDBJ whole genome shotgun (WGS) entry which is preliminary data.</text>
</comment>
<dbReference type="OrthoDB" id="9813965at2"/>
<dbReference type="RefSeq" id="WP_058296974.1">
    <property type="nucleotide sequence ID" value="NZ_CAMRXB010000056.1"/>
</dbReference>
<dbReference type="InterPro" id="IPR000428">
    <property type="entry name" value="Cu-bd"/>
</dbReference>
<evidence type="ECO:0000256" key="1">
    <source>
        <dbReference type="ARBA" id="ARBA00022723"/>
    </source>
</evidence>
<sequence>MKKTISIEGMSCNHCVAHVKEALEGLEGVTSVKVNLDKKCASIESKLEVKDEAIKSVIEEAGYDVTKIEE</sequence>
<dbReference type="AlphaFoldDB" id="A0A2A7MNC5"/>
<dbReference type="NCBIfam" id="TIGR00003">
    <property type="entry name" value="copper ion binding protein"/>
    <property type="match status" value="1"/>
</dbReference>
<keyword evidence="2" id="KW-0186">Copper</keyword>
<dbReference type="InterPro" id="IPR006122">
    <property type="entry name" value="HMA_Cu_ion-bd"/>
</dbReference>
<dbReference type="FunFam" id="3.30.70.100:FF:000001">
    <property type="entry name" value="ATPase copper transporting beta"/>
    <property type="match status" value="1"/>
</dbReference>